<sequence length="63" mass="7332">MRSDGFNSTVRVSKVGGDNWNWLLCSYYPSADIQHISTLYLNAIFLLNGENNLWGYLHEKMYD</sequence>
<dbReference type="Proteomes" id="UP000179001">
    <property type="component" value="Unassembled WGS sequence"/>
</dbReference>
<comment type="caution">
    <text evidence="1">The sequence shown here is derived from an EMBL/GenBank/DDBJ whole genome shotgun (WGS) entry which is preliminary data.</text>
</comment>
<organism evidence="1 2">
    <name type="scientific">Candidatus Falkowbacteria bacterium RIFOXYC2_FULL_36_12</name>
    <dbReference type="NCBI Taxonomy" id="1798002"/>
    <lineage>
        <taxon>Bacteria</taxon>
        <taxon>Candidatus Falkowiibacteriota</taxon>
    </lineage>
</organism>
<gene>
    <name evidence="1" type="ORF">A2478_02225</name>
</gene>
<accession>A0A1F5T447</accession>
<dbReference type="EMBL" id="MFGJ01000001">
    <property type="protein sequence ID" value="OGF33486.1"/>
    <property type="molecule type" value="Genomic_DNA"/>
</dbReference>
<dbReference type="AlphaFoldDB" id="A0A1F5T447"/>
<protein>
    <submittedName>
        <fullName evidence="1">Uncharacterized protein</fullName>
    </submittedName>
</protein>
<name>A0A1F5T447_9BACT</name>
<proteinExistence type="predicted"/>
<evidence type="ECO:0000313" key="1">
    <source>
        <dbReference type="EMBL" id="OGF33486.1"/>
    </source>
</evidence>
<reference evidence="1 2" key="1">
    <citation type="journal article" date="2016" name="Nat. Commun.">
        <title>Thousands of microbial genomes shed light on interconnected biogeochemical processes in an aquifer system.</title>
        <authorList>
            <person name="Anantharaman K."/>
            <person name="Brown C.T."/>
            <person name="Hug L.A."/>
            <person name="Sharon I."/>
            <person name="Castelle C.J."/>
            <person name="Probst A.J."/>
            <person name="Thomas B.C."/>
            <person name="Singh A."/>
            <person name="Wilkins M.J."/>
            <person name="Karaoz U."/>
            <person name="Brodie E.L."/>
            <person name="Williams K.H."/>
            <person name="Hubbard S.S."/>
            <person name="Banfield J.F."/>
        </authorList>
    </citation>
    <scope>NUCLEOTIDE SEQUENCE [LARGE SCALE GENOMIC DNA]</scope>
</reference>
<dbReference type="STRING" id="1798002.A2478_02225"/>
<evidence type="ECO:0000313" key="2">
    <source>
        <dbReference type="Proteomes" id="UP000179001"/>
    </source>
</evidence>